<sequence length="80" mass="9358">MPSVAKAKFCRDAYLRNDTSPETLDKIKSLINDTEVMPWLRSQFLIGQKVQGYLIHCQKTYYLFLFNVIIVVLPFTFLLI</sequence>
<dbReference type="AlphaFoldDB" id="S1QUV9"/>
<evidence type="ECO:0000313" key="3">
    <source>
        <dbReference type="Proteomes" id="UP000017415"/>
    </source>
</evidence>
<keyword evidence="1" id="KW-1133">Transmembrane helix</keyword>
<feature type="transmembrane region" description="Helical" evidence="1">
    <location>
        <begin position="61"/>
        <end position="79"/>
    </location>
</feature>
<keyword evidence="3" id="KW-1185">Reference proteome</keyword>
<dbReference type="EMBL" id="AHYS01000011">
    <property type="protein sequence ID" value="ESK60720.1"/>
    <property type="molecule type" value="Genomic_DNA"/>
</dbReference>
<accession>S1QUV9</accession>
<organism evidence="2 3">
    <name type="scientific">Enterococcus cecorum DSM 20682 = ATCC 43198</name>
    <dbReference type="NCBI Taxonomy" id="1121864"/>
    <lineage>
        <taxon>Bacteria</taxon>
        <taxon>Bacillati</taxon>
        <taxon>Bacillota</taxon>
        <taxon>Bacilli</taxon>
        <taxon>Lactobacillales</taxon>
        <taxon>Enterococcaceae</taxon>
        <taxon>Enterococcus</taxon>
    </lineage>
</organism>
<dbReference type="HOGENOM" id="CLU_2584203_0_0_9"/>
<keyword evidence="1" id="KW-0472">Membrane</keyword>
<gene>
    <name evidence="2" type="ORF">OMO_02383</name>
</gene>
<dbReference type="Proteomes" id="UP000017415">
    <property type="component" value="Unassembled WGS sequence"/>
</dbReference>
<evidence type="ECO:0000256" key="1">
    <source>
        <dbReference type="SAM" id="Phobius"/>
    </source>
</evidence>
<keyword evidence="1" id="KW-0812">Transmembrane</keyword>
<evidence type="ECO:0000313" key="2">
    <source>
        <dbReference type="EMBL" id="ESK60720.1"/>
    </source>
</evidence>
<proteinExistence type="predicted"/>
<protein>
    <submittedName>
        <fullName evidence="2">Uncharacterized protein</fullName>
    </submittedName>
</protein>
<reference evidence="2 3" key="1">
    <citation type="submission" date="2013-10" db="EMBL/GenBank/DDBJ databases">
        <title>The Genome Sequence of Enterococcus cecorum DSM 20682 (= ATCC 43198) (Illumina assembly).</title>
        <authorList>
            <consortium name="The Broad Institute Genomics Platform"/>
            <consortium name="The Broad Institute Genome Sequencing Center for Infectious Disease"/>
            <person name="Earl A."/>
            <person name="Russ C."/>
            <person name="Gilmore M."/>
            <person name="Surin D."/>
            <person name="Walker B."/>
            <person name="Young S."/>
            <person name="Zeng Q."/>
            <person name="Gargeya S."/>
            <person name="Fitzgerald M."/>
            <person name="Haas B."/>
            <person name="Abouelleil A."/>
            <person name="Allen A.W."/>
            <person name="Alvarado L."/>
            <person name="Arachchi H.M."/>
            <person name="Berlin A.M."/>
            <person name="Chapman S.B."/>
            <person name="Gainer-Dewar J."/>
            <person name="Goldberg J."/>
            <person name="Griggs A."/>
            <person name="Gujja S."/>
            <person name="Hansen M."/>
            <person name="Howarth C."/>
            <person name="Imamovic A."/>
            <person name="Ireland A."/>
            <person name="Larimer J."/>
            <person name="McCowan C."/>
            <person name="Murphy C."/>
            <person name="Pearson M."/>
            <person name="Poon T.W."/>
            <person name="Priest M."/>
            <person name="Roberts A."/>
            <person name="Saif S."/>
            <person name="Shea T."/>
            <person name="Sisk P."/>
            <person name="Sykes S."/>
            <person name="Wortman J."/>
            <person name="Nusbaum C."/>
            <person name="Birren B."/>
        </authorList>
    </citation>
    <scope>NUCLEOTIDE SEQUENCE [LARGE SCALE GENOMIC DNA]</scope>
    <source>
        <strain evidence="2 3">ATCC 43198</strain>
    </source>
</reference>
<comment type="caution">
    <text evidence="2">The sequence shown here is derived from an EMBL/GenBank/DDBJ whole genome shotgun (WGS) entry which is preliminary data.</text>
</comment>
<name>S1QUV9_9ENTE</name>